<dbReference type="STRING" id="754436.JCM19237_2311"/>
<protein>
    <submittedName>
        <fullName evidence="2">Predicted exporter of the RND superfamily</fullName>
    </submittedName>
</protein>
<reference evidence="2 3" key="1">
    <citation type="journal article" date="2014" name="Genome Announc.">
        <title>Draft Genome Sequences of Two Vibrionaceae Species, Vibrio ponticus C121 and Photobacterium aphoticum C119, Isolated as Coral Reef Microbiota.</title>
        <authorList>
            <person name="Al-saari N."/>
            <person name="Meirelles P.M."/>
            <person name="Mino S."/>
            <person name="Suda W."/>
            <person name="Oshima K."/>
            <person name="Hattori M."/>
            <person name="Ohkuma M."/>
            <person name="Thompson F.L."/>
            <person name="Gomez-Gil B."/>
            <person name="Sawabe T."/>
            <person name="Sawabe T."/>
        </authorList>
    </citation>
    <scope>NUCLEOTIDE SEQUENCE [LARGE SCALE GENOMIC DNA]</scope>
    <source>
        <strain evidence="2 3">JCM 19237</strain>
    </source>
</reference>
<dbReference type="Proteomes" id="UP000029227">
    <property type="component" value="Unassembled WGS sequence"/>
</dbReference>
<feature type="transmembrane region" description="Helical" evidence="1">
    <location>
        <begin position="12"/>
        <end position="31"/>
    </location>
</feature>
<evidence type="ECO:0000256" key="1">
    <source>
        <dbReference type="SAM" id="Phobius"/>
    </source>
</evidence>
<organism evidence="2 3">
    <name type="scientific">Photobacterium aphoticum</name>
    <dbReference type="NCBI Taxonomy" id="754436"/>
    <lineage>
        <taxon>Bacteria</taxon>
        <taxon>Pseudomonadati</taxon>
        <taxon>Pseudomonadota</taxon>
        <taxon>Gammaproteobacteria</taxon>
        <taxon>Vibrionales</taxon>
        <taxon>Vibrionaceae</taxon>
        <taxon>Photobacterium</taxon>
    </lineage>
</organism>
<evidence type="ECO:0000313" key="2">
    <source>
        <dbReference type="EMBL" id="GAL04160.1"/>
    </source>
</evidence>
<gene>
    <name evidence="2" type="ORF">JCM19237_2311</name>
</gene>
<sequence>MKLKIPDIPVDYPKTVLLLTLLAIILATLGMKNLYFRGDYQIFFDDTNPQLQAFQEIEATFNKTDTISIVIAPENGSVFTPEYLTLIRDITEAAWQTPYSSRSIPLPTISIPPRKGTICWWKICYLTPIH</sequence>
<keyword evidence="1" id="KW-0812">Transmembrane</keyword>
<keyword evidence="1" id="KW-0472">Membrane</keyword>
<accession>A0A090QLZ7</accession>
<dbReference type="AlphaFoldDB" id="A0A090QLZ7"/>
<comment type="caution">
    <text evidence="2">The sequence shown here is derived from an EMBL/GenBank/DDBJ whole genome shotgun (WGS) entry which is preliminary data.</text>
</comment>
<dbReference type="EMBL" id="BBMN01000003">
    <property type="protein sequence ID" value="GAL04160.1"/>
    <property type="molecule type" value="Genomic_DNA"/>
</dbReference>
<name>A0A090QLZ7_9GAMM</name>
<dbReference type="eggNOG" id="COG1033">
    <property type="taxonomic scope" value="Bacteria"/>
</dbReference>
<proteinExistence type="predicted"/>
<keyword evidence="1" id="KW-1133">Transmembrane helix</keyword>
<evidence type="ECO:0000313" key="3">
    <source>
        <dbReference type="Proteomes" id="UP000029227"/>
    </source>
</evidence>